<dbReference type="AlphaFoldDB" id="A0A6J6K9K8"/>
<organism evidence="1">
    <name type="scientific">freshwater metagenome</name>
    <dbReference type="NCBI Taxonomy" id="449393"/>
    <lineage>
        <taxon>unclassified sequences</taxon>
        <taxon>metagenomes</taxon>
        <taxon>ecological metagenomes</taxon>
    </lineage>
</organism>
<evidence type="ECO:0000313" key="1">
    <source>
        <dbReference type="EMBL" id="CAB4645648.1"/>
    </source>
</evidence>
<proteinExistence type="predicted"/>
<reference evidence="1" key="1">
    <citation type="submission" date="2020-05" db="EMBL/GenBank/DDBJ databases">
        <authorList>
            <person name="Chiriac C."/>
            <person name="Salcher M."/>
            <person name="Ghai R."/>
            <person name="Kavagutti S V."/>
        </authorList>
    </citation>
    <scope>NUCLEOTIDE SEQUENCE</scope>
</reference>
<name>A0A6J6K9K8_9ZZZZ</name>
<accession>A0A6J6K9K8</accession>
<gene>
    <name evidence="1" type="ORF">UFOPK2169_00426</name>
</gene>
<dbReference type="EMBL" id="CAEZWE010000010">
    <property type="protein sequence ID" value="CAB4645648.1"/>
    <property type="molecule type" value="Genomic_DNA"/>
</dbReference>
<sequence length="65" mass="6789">MGEPTNVTSSDPCMGVTPTLPGTETFPVASVVPSYTRGEAVKAPEIVNTRLLMVAVVVAVVFPRT</sequence>
<protein>
    <submittedName>
        <fullName evidence="1">Unannotated protein</fullName>
    </submittedName>
</protein>